<evidence type="ECO:0008006" key="4">
    <source>
        <dbReference type="Google" id="ProtNLM"/>
    </source>
</evidence>
<comment type="caution">
    <text evidence="2">The sequence shown here is derived from an EMBL/GenBank/DDBJ whole genome shotgun (WGS) entry which is preliminary data.</text>
</comment>
<keyword evidence="1" id="KW-0472">Membrane</keyword>
<sequence>MGALAGGLAGVLMGTRGLIPRLEEVAVGVFGAFLGGEFLATMVAGPAPEGGFRMAAFVTAVAGALALLALLKVMRKAVGPMRNGKSALRKR</sequence>
<proteinExistence type="predicted"/>
<feature type="transmembrane region" description="Helical" evidence="1">
    <location>
        <begin position="25"/>
        <end position="45"/>
    </location>
</feature>
<dbReference type="EMBL" id="JADDIV010000003">
    <property type="protein sequence ID" value="MBE7368219.1"/>
    <property type="molecule type" value="Genomic_DNA"/>
</dbReference>
<protein>
    <recommendedName>
        <fullName evidence="4">GlsB/YeaQ/YmgE family stress response membrane protein</fullName>
    </recommendedName>
</protein>
<feature type="transmembrane region" description="Helical" evidence="1">
    <location>
        <begin position="51"/>
        <end position="71"/>
    </location>
</feature>
<keyword evidence="1" id="KW-0812">Transmembrane</keyword>
<keyword evidence="1" id="KW-1133">Transmembrane helix</keyword>
<evidence type="ECO:0000313" key="2">
    <source>
        <dbReference type="EMBL" id="MBE7368219.1"/>
    </source>
</evidence>
<name>A0ABR9S457_9BURK</name>
<reference evidence="2 3" key="1">
    <citation type="submission" date="2020-10" db="EMBL/GenBank/DDBJ databases">
        <title>Ramlibacter sp. HM2 16S ribosomal RNA gene Genome sequencing and assembly.</title>
        <authorList>
            <person name="Kang M."/>
        </authorList>
    </citation>
    <scope>NUCLEOTIDE SEQUENCE [LARGE SCALE GENOMIC DNA]</scope>
    <source>
        <strain evidence="2 3">HM2</strain>
    </source>
</reference>
<dbReference type="Proteomes" id="UP000806285">
    <property type="component" value="Unassembled WGS sequence"/>
</dbReference>
<organism evidence="2 3">
    <name type="scientific">Ramlibacter pallidus</name>
    <dbReference type="NCBI Taxonomy" id="2780087"/>
    <lineage>
        <taxon>Bacteria</taxon>
        <taxon>Pseudomonadati</taxon>
        <taxon>Pseudomonadota</taxon>
        <taxon>Betaproteobacteria</taxon>
        <taxon>Burkholderiales</taxon>
        <taxon>Comamonadaceae</taxon>
        <taxon>Ramlibacter</taxon>
    </lineage>
</organism>
<evidence type="ECO:0000313" key="3">
    <source>
        <dbReference type="Proteomes" id="UP000806285"/>
    </source>
</evidence>
<accession>A0ABR9S457</accession>
<gene>
    <name evidence="2" type="ORF">IM787_11735</name>
</gene>
<evidence type="ECO:0000256" key="1">
    <source>
        <dbReference type="SAM" id="Phobius"/>
    </source>
</evidence>
<keyword evidence="3" id="KW-1185">Reference proteome</keyword>